<keyword evidence="6" id="KW-1185">Reference proteome</keyword>
<evidence type="ECO:0000256" key="1">
    <source>
        <dbReference type="SAM" id="SignalP"/>
    </source>
</evidence>
<dbReference type="Proteomes" id="UP000622648">
    <property type="component" value="Unassembled WGS sequence"/>
</dbReference>
<evidence type="ECO:0000259" key="2">
    <source>
        <dbReference type="Pfam" id="PF07978"/>
    </source>
</evidence>
<feature type="signal peptide" evidence="1">
    <location>
        <begin position="1"/>
        <end position="26"/>
    </location>
</feature>
<dbReference type="RefSeq" id="WP_132534569.1">
    <property type="nucleotide sequence ID" value="NZ_BMJO01000006.1"/>
</dbReference>
<comment type="caution">
    <text evidence="4">The sequence shown here is derived from an EMBL/GenBank/DDBJ whole genome shotgun (WGS) entry which is preliminary data.</text>
</comment>
<dbReference type="EMBL" id="SLWO01000006">
    <property type="protein sequence ID" value="TCO22600.1"/>
    <property type="molecule type" value="Genomic_DNA"/>
</dbReference>
<dbReference type="OrthoDB" id="192769at2"/>
<dbReference type="Gene3D" id="3.30.70.100">
    <property type="match status" value="2"/>
</dbReference>
<dbReference type="SUPFAM" id="SSF54909">
    <property type="entry name" value="Dimeric alpha+beta barrel"/>
    <property type="match status" value="1"/>
</dbReference>
<dbReference type="InterPro" id="IPR012577">
    <property type="entry name" value="NIPSNAP"/>
</dbReference>
<evidence type="ECO:0000313" key="3">
    <source>
        <dbReference type="EMBL" id="GGE65774.1"/>
    </source>
</evidence>
<gene>
    <name evidence="4" type="ORF">EV200_106243</name>
    <name evidence="3" type="ORF">GCM10011413_35350</name>
</gene>
<reference evidence="3" key="1">
    <citation type="journal article" date="2014" name="Int. J. Syst. Evol. Microbiol.">
        <title>Complete genome of a new Firmicutes species belonging to the dominant human colonic microbiota ('Ruminococcus bicirculans') reveals two chromosomes and a selective capacity to utilize plant glucans.</title>
        <authorList>
            <consortium name="NISC Comparative Sequencing Program"/>
            <person name="Wegmann U."/>
            <person name="Louis P."/>
            <person name="Goesmann A."/>
            <person name="Henrissat B."/>
            <person name="Duncan S.H."/>
            <person name="Flint H.J."/>
        </authorList>
    </citation>
    <scope>NUCLEOTIDE SEQUENCE</scope>
    <source>
        <strain evidence="3">CGMCC 1.15644</strain>
    </source>
</reference>
<sequence length="259" mass="29843">MTKLKYPVIKLFFIASLILLCNVSFAAKEAYYYQIKIYHIKDAEQEKKVDFYLENAYLPALHRFGISGVGVFKPIQKDSSEQLIYVFIPFKKIDHYVKLDQALDKDQTYLNAGKDYLNAAFNQAPFLRIESILLKAFEGMPVPAIPKLSSPKAERVYELRSYEASTEKLSLNKISMFNESEISIFTKLNFNAVFYGQVISGSKMPNLMYLTTFNNKADRDNHWTAFGPEYKKISGLPQYQNNVSKNVTTFIYPTDYSDI</sequence>
<dbReference type="InterPro" id="IPR011008">
    <property type="entry name" value="Dimeric_a/b-barrel"/>
</dbReference>
<proteinExistence type="predicted"/>
<evidence type="ECO:0000313" key="4">
    <source>
        <dbReference type="EMBL" id="TCO22600.1"/>
    </source>
</evidence>
<feature type="chain" id="PRO_5020272212" evidence="1">
    <location>
        <begin position="27"/>
        <end position="259"/>
    </location>
</feature>
<keyword evidence="1" id="KW-0732">Signal</keyword>
<accession>A0A4R2H9X7</accession>
<reference evidence="4 5" key="3">
    <citation type="submission" date="2019-03" db="EMBL/GenBank/DDBJ databases">
        <title>Genomic Encyclopedia of Type Strains, Phase IV (KMG-IV): sequencing the most valuable type-strain genomes for metagenomic binning, comparative biology and taxonomic classification.</title>
        <authorList>
            <person name="Goeker M."/>
        </authorList>
    </citation>
    <scope>NUCLEOTIDE SEQUENCE [LARGE SCALE GENOMIC DNA]</scope>
    <source>
        <strain evidence="4 5">DSM 103236</strain>
    </source>
</reference>
<name>A0A4R2H9X7_9SPHI</name>
<dbReference type="Proteomes" id="UP000295684">
    <property type="component" value="Unassembled WGS sequence"/>
</dbReference>
<reference evidence="3" key="4">
    <citation type="submission" date="2024-05" db="EMBL/GenBank/DDBJ databases">
        <authorList>
            <person name="Sun Q."/>
            <person name="Zhou Y."/>
        </authorList>
    </citation>
    <scope>NUCLEOTIDE SEQUENCE</scope>
    <source>
        <strain evidence="3">CGMCC 1.15644</strain>
    </source>
</reference>
<protein>
    <submittedName>
        <fullName evidence="4">NIPSNAP protein</fullName>
    </submittedName>
</protein>
<organism evidence="4 5">
    <name type="scientific">Pedobacter psychrotolerans</name>
    <dbReference type="NCBI Taxonomy" id="1843235"/>
    <lineage>
        <taxon>Bacteria</taxon>
        <taxon>Pseudomonadati</taxon>
        <taxon>Bacteroidota</taxon>
        <taxon>Sphingobacteriia</taxon>
        <taxon>Sphingobacteriales</taxon>
        <taxon>Sphingobacteriaceae</taxon>
        <taxon>Pedobacter</taxon>
    </lineage>
</organism>
<dbReference type="AlphaFoldDB" id="A0A4R2H9X7"/>
<dbReference type="Pfam" id="PF07978">
    <property type="entry name" value="NIPSNAP"/>
    <property type="match status" value="1"/>
</dbReference>
<evidence type="ECO:0000313" key="6">
    <source>
        <dbReference type="Proteomes" id="UP000622648"/>
    </source>
</evidence>
<reference evidence="6" key="2">
    <citation type="journal article" date="2019" name="Int. J. Syst. Evol. Microbiol.">
        <title>The Global Catalogue of Microorganisms (GCM) 10K type strain sequencing project: providing services to taxonomists for standard genome sequencing and annotation.</title>
        <authorList>
            <consortium name="The Broad Institute Genomics Platform"/>
            <consortium name="The Broad Institute Genome Sequencing Center for Infectious Disease"/>
            <person name="Wu L."/>
            <person name="Ma J."/>
        </authorList>
    </citation>
    <scope>NUCLEOTIDE SEQUENCE [LARGE SCALE GENOMIC DNA]</scope>
    <source>
        <strain evidence="6">CGMCC 1.15644</strain>
    </source>
</reference>
<dbReference type="EMBL" id="BMJO01000006">
    <property type="protein sequence ID" value="GGE65774.1"/>
    <property type="molecule type" value="Genomic_DNA"/>
</dbReference>
<feature type="domain" description="NIPSNAP" evidence="2">
    <location>
        <begin position="157"/>
        <end position="257"/>
    </location>
</feature>
<evidence type="ECO:0000313" key="5">
    <source>
        <dbReference type="Proteomes" id="UP000295684"/>
    </source>
</evidence>